<sequence length="742" mass="84358">MSSCFGWGRRGSDAEREPLLPQYEQETHLQRELYRKLHSYQMFRALAQGYMPTTEQAIINLRTLLAADVLNPDNPDLSDSGRRLVRLVKLWLEQFIALLQHKNSGDQIQDLIWYLAKSRISVDVDDLAARAKKTKVKADTAAAYQSLRTVGSLLITNPDFRRFLDDLNVVGREIFRDSALALSDAAKETAEQIEPSEQKRASVANPKKKQNGKAPSTEALEEEFAEVGKVVAEHGGEVAKTTVESAKEKISGEEGQALLKRIQQTVLNLRKRKDYRDSVSVLGLLIKRYAVVYSRAAQEIAEVAQNDVHENQEADRALKNLWAFVKTFGDEEQWDKCEELLNKVMSHKEKDPEFEDLLQSVADSLQKLLTDPEFFNNAEERLQELREKGRKVGNESSLKRDVDELLEQLSVTIQSVVRDDDIHKLTTTTIRIFGVISPAEVVANTDLLHDALNVFIPLAISAIQHVPIPRLEVATPAIDLLLENLILEPGKTINNTSFLPYRLKIENYNDIQIRKARFSTFTSTKNLLLIKIDGLSLRADELGFWFKTHAGFLRFSDMGIASFALDERGIDVHLEVEICQERMESILTLRGVRVKVHKLNYTLRQSKFAWLAWLIKPLLCPILKVTMEVQLAKSISELLHFLNREMLYARERLRATRIANPNDIWTFVRAVAARLAPEDDPDLYTRVGVDEPGKGVFKGVYTPASITKIWHEEAERAKDRVEEFEAGGWKNDVFNTHVQNLA</sequence>
<dbReference type="STRING" id="196109.A0A136J9T2"/>
<evidence type="ECO:0000256" key="1">
    <source>
        <dbReference type="SAM" id="MobiDB-lite"/>
    </source>
</evidence>
<reference evidence="4" key="1">
    <citation type="submission" date="2016-02" db="EMBL/GenBank/DDBJ databases">
        <title>Draft genome sequence of Microdochium bolleyi, a fungal endophyte of beachgrass.</title>
        <authorList>
            <consortium name="DOE Joint Genome Institute"/>
            <person name="David A.S."/>
            <person name="May G."/>
            <person name="Haridas S."/>
            <person name="Lim J."/>
            <person name="Wang M."/>
            <person name="Labutti K."/>
            <person name="Lipzen A."/>
            <person name="Barry K."/>
            <person name="Grigoriev I.V."/>
        </authorList>
    </citation>
    <scope>NUCLEOTIDE SEQUENCE [LARGE SCALE GENOMIC DNA]</scope>
    <source>
        <strain evidence="4">J235TASD1</strain>
    </source>
</reference>
<dbReference type="AlphaFoldDB" id="A0A136J9T2"/>
<evidence type="ECO:0000313" key="3">
    <source>
        <dbReference type="EMBL" id="KXJ93949.1"/>
    </source>
</evidence>
<dbReference type="EMBL" id="KQ964247">
    <property type="protein sequence ID" value="KXJ93949.1"/>
    <property type="molecule type" value="Genomic_DNA"/>
</dbReference>
<dbReference type="Pfam" id="PF19343">
    <property type="entry name" value="HAM1_N"/>
    <property type="match status" value="1"/>
</dbReference>
<protein>
    <recommendedName>
        <fullName evidence="2">HAM1-like N-terminal domain-containing protein</fullName>
    </recommendedName>
</protein>
<dbReference type="InParanoid" id="A0A136J9T2"/>
<proteinExistence type="predicted"/>
<dbReference type="InterPro" id="IPR017943">
    <property type="entry name" value="Bactericidal_perm-incr_a/b_dom"/>
</dbReference>
<dbReference type="PANTHER" id="PTHR31138">
    <property type="entry name" value="CHROMOSOME 19, WHOLE GENOME SHOTGUN SEQUENCE"/>
    <property type="match status" value="1"/>
</dbReference>
<dbReference type="PANTHER" id="PTHR31138:SF4">
    <property type="entry name" value="DUF5923 DOMAIN-CONTAINING PROTEIN"/>
    <property type="match status" value="1"/>
</dbReference>
<evidence type="ECO:0000259" key="2">
    <source>
        <dbReference type="Pfam" id="PF19343"/>
    </source>
</evidence>
<dbReference type="GO" id="GO:0008289">
    <property type="term" value="F:lipid binding"/>
    <property type="evidence" value="ECO:0007669"/>
    <property type="project" value="InterPro"/>
</dbReference>
<dbReference type="SUPFAM" id="SSF55394">
    <property type="entry name" value="Bactericidal permeability-increasing protein, BPI"/>
    <property type="match status" value="1"/>
</dbReference>
<evidence type="ECO:0000313" key="4">
    <source>
        <dbReference type="Proteomes" id="UP000070501"/>
    </source>
</evidence>
<dbReference type="OrthoDB" id="5407957at2759"/>
<gene>
    <name evidence="3" type="ORF">Micbo1qcDRAFT_220541</name>
</gene>
<organism evidence="3 4">
    <name type="scientific">Microdochium bolleyi</name>
    <dbReference type="NCBI Taxonomy" id="196109"/>
    <lineage>
        <taxon>Eukaryota</taxon>
        <taxon>Fungi</taxon>
        <taxon>Dikarya</taxon>
        <taxon>Ascomycota</taxon>
        <taxon>Pezizomycotina</taxon>
        <taxon>Sordariomycetes</taxon>
        <taxon>Xylariomycetidae</taxon>
        <taxon>Xylariales</taxon>
        <taxon>Microdochiaceae</taxon>
        <taxon>Microdochium</taxon>
    </lineage>
</organism>
<feature type="domain" description="HAM1-like N-terminal" evidence="2">
    <location>
        <begin position="207"/>
        <end position="580"/>
    </location>
</feature>
<dbReference type="InterPro" id="IPR045967">
    <property type="entry name" value="HAM1-like_N"/>
</dbReference>
<name>A0A136J9T2_9PEZI</name>
<dbReference type="SUPFAM" id="SSF48371">
    <property type="entry name" value="ARM repeat"/>
    <property type="match status" value="1"/>
</dbReference>
<feature type="region of interest" description="Disordered" evidence="1">
    <location>
        <begin position="189"/>
        <end position="218"/>
    </location>
</feature>
<keyword evidence="4" id="KW-1185">Reference proteome</keyword>
<dbReference type="InterPro" id="IPR016024">
    <property type="entry name" value="ARM-type_fold"/>
</dbReference>
<dbReference type="Proteomes" id="UP000070501">
    <property type="component" value="Unassembled WGS sequence"/>
</dbReference>
<feature type="compositionally biased region" description="Basic and acidic residues" evidence="1">
    <location>
        <begin position="189"/>
        <end position="200"/>
    </location>
</feature>
<accession>A0A136J9T2</accession>